<reference evidence="2 3" key="1">
    <citation type="submission" date="2019-01" db="EMBL/GenBank/DDBJ databases">
        <title>Lacunisphaera sp. strain TWA-58.</title>
        <authorList>
            <person name="Chen W.-M."/>
        </authorList>
    </citation>
    <scope>NUCLEOTIDE SEQUENCE [LARGE SCALE GENOMIC DNA]</scope>
    <source>
        <strain evidence="2 3">TWA-58</strain>
    </source>
</reference>
<dbReference type="SUPFAM" id="SSF53474">
    <property type="entry name" value="alpha/beta-Hydrolases"/>
    <property type="match status" value="1"/>
</dbReference>
<dbReference type="OrthoDB" id="9775557at2"/>
<dbReference type="PANTHER" id="PTHR43798">
    <property type="entry name" value="MONOACYLGLYCEROL LIPASE"/>
    <property type="match status" value="1"/>
</dbReference>
<name>A0A4Q1CB25_9BACT</name>
<dbReference type="Proteomes" id="UP000290218">
    <property type="component" value="Unassembled WGS sequence"/>
</dbReference>
<dbReference type="PANTHER" id="PTHR43798:SF24">
    <property type="entry name" value="CIS-3-ALKYL-4-ALKYLOXETAN-2-ONE DECARBOXYLASE"/>
    <property type="match status" value="1"/>
</dbReference>
<dbReference type="RefSeq" id="WP_129047457.1">
    <property type="nucleotide sequence ID" value="NZ_SDHX01000001.1"/>
</dbReference>
<proteinExistence type="predicted"/>
<evidence type="ECO:0000313" key="2">
    <source>
        <dbReference type="EMBL" id="RXK56092.1"/>
    </source>
</evidence>
<organism evidence="2 3">
    <name type="scientific">Oleiharenicola lentus</name>
    <dbReference type="NCBI Taxonomy" id="2508720"/>
    <lineage>
        <taxon>Bacteria</taxon>
        <taxon>Pseudomonadati</taxon>
        <taxon>Verrucomicrobiota</taxon>
        <taxon>Opitutia</taxon>
        <taxon>Opitutales</taxon>
        <taxon>Opitutaceae</taxon>
        <taxon>Oleiharenicola</taxon>
    </lineage>
</organism>
<protein>
    <submittedName>
        <fullName evidence="2">Alpha/beta fold hydrolase</fullName>
    </submittedName>
</protein>
<comment type="caution">
    <text evidence="2">The sequence shown here is derived from an EMBL/GenBank/DDBJ whole genome shotgun (WGS) entry which is preliminary data.</text>
</comment>
<dbReference type="Gene3D" id="3.40.50.1820">
    <property type="entry name" value="alpha/beta hydrolase"/>
    <property type="match status" value="1"/>
</dbReference>
<dbReference type="GO" id="GO:0016020">
    <property type="term" value="C:membrane"/>
    <property type="evidence" value="ECO:0007669"/>
    <property type="project" value="TreeGrafter"/>
</dbReference>
<dbReference type="EMBL" id="SDHX01000001">
    <property type="protein sequence ID" value="RXK56092.1"/>
    <property type="molecule type" value="Genomic_DNA"/>
</dbReference>
<feature type="domain" description="AB hydrolase-1" evidence="1">
    <location>
        <begin position="42"/>
        <end position="285"/>
    </location>
</feature>
<dbReference type="InterPro" id="IPR050266">
    <property type="entry name" value="AB_hydrolase_sf"/>
</dbReference>
<dbReference type="GO" id="GO:0016787">
    <property type="term" value="F:hydrolase activity"/>
    <property type="evidence" value="ECO:0007669"/>
    <property type="project" value="UniProtKB-KW"/>
</dbReference>
<dbReference type="AlphaFoldDB" id="A0A4Q1CB25"/>
<dbReference type="InterPro" id="IPR000073">
    <property type="entry name" value="AB_hydrolase_1"/>
</dbReference>
<keyword evidence="2" id="KW-0378">Hydrolase</keyword>
<sequence>MVRGTTQLPDWLTELYPFEPKQFDTGAGALSYLDEGQGDEAVLMVHGNPTWSFFYRNVVLELRGRMRCIVPDHLGCGLSDKPQDYDYTLSNHVANLGRLLDSLNLRKIHLIVHDWGGPIGLGACLPRHEKLGKVVILNTAAFADTVVPARIRFCRIPVIGELAVRGFNGFAWPATWMAVTKPLPAAIKRGFLFPYDSWTNRIATHRFVRDIPQGVGAPNDEALTKIEAALPLLRQHEVRIIWGGRDFCFNRHYFDRWKALFPTAPSDYLAGAGHYLLEDDPTAVLAGITHHFQ</sequence>
<dbReference type="Pfam" id="PF12697">
    <property type="entry name" value="Abhydrolase_6"/>
    <property type="match status" value="1"/>
</dbReference>
<accession>A0A4Q1CB25</accession>
<keyword evidence="3" id="KW-1185">Reference proteome</keyword>
<gene>
    <name evidence="2" type="ORF">ESB00_09525</name>
</gene>
<evidence type="ECO:0000259" key="1">
    <source>
        <dbReference type="Pfam" id="PF12697"/>
    </source>
</evidence>
<dbReference type="InterPro" id="IPR029058">
    <property type="entry name" value="AB_hydrolase_fold"/>
</dbReference>
<evidence type="ECO:0000313" key="3">
    <source>
        <dbReference type="Proteomes" id="UP000290218"/>
    </source>
</evidence>